<dbReference type="PANTHER" id="PTHR28633:SF1">
    <property type="entry name" value="BLOC-2 COMPLEX MEMBER HPS3"/>
    <property type="match status" value="1"/>
</dbReference>
<feature type="region of interest" description="Disordered" evidence="1">
    <location>
        <begin position="976"/>
        <end position="1001"/>
    </location>
</feature>
<feature type="region of interest" description="Disordered" evidence="1">
    <location>
        <begin position="117"/>
        <end position="138"/>
    </location>
</feature>
<dbReference type="PANTHER" id="PTHR28633">
    <property type="entry name" value="HERMANSKY-PUDLAK SYNDROME 3 PROTEIN"/>
    <property type="match status" value="1"/>
</dbReference>
<dbReference type="GO" id="GO:0005737">
    <property type="term" value="C:cytoplasm"/>
    <property type="evidence" value="ECO:0007669"/>
    <property type="project" value="TreeGrafter"/>
</dbReference>
<evidence type="ECO:0000313" key="5">
    <source>
        <dbReference type="Proteomes" id="UP000076078"/>
    </source>
</evidence>
<dbReference type="InterPro" id="IPR029438">
    <property type="entry name" value="HPS3_C"/>
</dbReference>
<dbReference type="EMBL" id="LODT01000025">
    <property type="protein sequence ID" value="KYQ93666.1"/>
    <property type="molecule type" value="Genomic_DNA"/>
</dbReference>
<organism evidence="4 5">
    <name type="scientific">Tieghemostelium lacteum</name>
    <name type="common">Slime mold</name>
    <name type="synonym">Dictyostelium lacteum</name>
    <dbReference type="NCBI Taxonomy" id="361077"/>
    <lineage>
        <taxon>Eukaryota</taxon>
        <taxon>Amoebozoa</taxon>
        <taxon>Evosea</taxon>
        <taxon>Eumycetozoa</taxon>
        <taxon>Dictyostelia</taxon>
        <taxon>Dictyosteliales</taxon>
        <taxon>Raperosteliaceae</taxon>
        <taxon>Tieghemostelium</taxon>
    </lineage>
</organism>
<dbReference type="InterPro" id="IPR017216">
    <property type="entry name" value="HPS3"/>
</dbReference>
<feature type="region of interest" description="Disordered" evidence="1">
    <location>
        <begin position="419"/>
        <end position="509"/>
    </location>
</feature>
<name>A0A151ZI71_TIELA</name>
<dbReference type="Pfam" id="PF14761">
    <property type="entry name" value="HPS3_N"/>
    <property type="match status" value="1"/>
</dbReference>
<proteinExistence type="predicted"/>
<dbReference type="InParanoid" id="A0A151ZI71"/>
<feature type="domain" description="BLOC-2 complex member HPS3 N-terminal" evidence="2">
    <location>
        <begin position="35"/>
        <end position="269"/>
    </location>
</feature>
<dbReference type="InterPro" id="IPR029437">
    <property type="entry name" value="HPS3_N"/>
</dbReference>
<feature type="compositionally biased region" description="Low complexity" evidence="1">
    <location>
        <begin position="467"/>
        <end position="493"/>
    </location>
</feature>
<accession>A0A151ZI71</accession>
<evidence type="ECO:0000259" key="3">
    <source>
        <dbReference type="Pfam" id="PF14763"/>
    </source>
</evidence>
<sequence length="1299" mass="145992">MVKFLPFGLFDNQNLLPSSESEDEPIDIIPALNDFLISTKGGEIIHYCTAGTECSIVNRFSTQNNQILQIYYIPSNDSIMTMEKDMDKSTINVVRFYQNWRQNQVYIPSGQDGSPLLGTSPSINGNNNNNRGDGNSIGSSHGGAGQFNFYKIPVPSTVVSANVCPISSRVVVSTQSTVSVWDPIYNIHSSTLISHFEKILDIQVENVTKVAIFECYLSYSTSTDVKVLSLNLEQEHPISSEDDDHQSSNSTSTHKLNKSRSSSTNSLQSFNQHNNIITNLFSSTPKSTVYSVGNSQQSTPVIGSGVNNGPSQIVEDENYFEVSFDLHGQPTGKNQLPNLQSSIDAQRKLTSNGEYEVLGPINDIEHGINVNSESGYSLLSSTLLLSKKFSKDDSIHSMFFLPDSTLKNQVIVDIDIESASSPSLSSSTSSITNQQRNRSNSMSSQLNISGNSSSSPSKQPKQFRLNSSMSSSFGKITTSSSPSLRGSHQNTNTGTGGNSGSGHGSGTGTSPQTLMRFIISTQKNGYLYNISKPTLLANYLYANETIACTASYSFLYTITTEGLETWTLRSCEGAEDGEDLPSPLGFGQRTFLFLKKIAVVGDHLIILSKFGKQENNKLGIPTIMRSPNPKKPAMQELSGWSTYILHHTPLQSLYNEILEKTIEIKDKDEEVYHQLLMESHFLLQSKLANQHHSNPKMNDMASVINFGVERKIYQSLLKKSSTLLGEYFFSKQKDYMRSALWFSSSDSDIEYVFKLLIENSTSHQSLIYYLEHVLYDPSSYELLLNREELCNQILDHYHKCSPHRLPSLILESSISSYSQTLAIELLKKISEQCDFDLIDRNKIYFALGLLYLDQNKIEDAISSFNQIPTDSLISLCVKNPKLLAPPGESTPTALCKILRQSTPWGLLDITIQLVQSHEISPDFGLTILLFSTTTFTNGIMNPIYHHNDYDLDSLLLKIYLEWFITVYANQSNSNIGNTTPKPQQHTTLTTTHQQQNTSSSSINQNYNSELVVIFLKYLINLYVQDIHRFRGEDFKLFQSLKLDVGKILNSTYYLQQLSSSSMGILPKNIPTSKSAISNQNQLGDEYCNQWMLMHLNTYLSIPQWLSKLPPFLMENNNPSAKDEVKTLLSPLYYRKLQSLLSLNKIKDFQFMETIESIFQNNNDNIMLLSLKLACLPPLDRVKEAIELAVDTNIHIILDYSLHFCKIHSDWATVLSTVLKRYQSQSLKPTEKEITIREYEKVLDHLTSFLDPEAFLHLLPSNGKMDYFLTFIEKSFSNHQAKLLKTSLSYHLLEMDNDTI</sequence>
<comment type="caution">
    <text evidence="4">The sequence shown here is derived from an EMBL/GenBank/DDBJ whole genome shotgun (WGS) entry which is preliminary data.</text>
</comment>
<evidence type="ECO:0000256" key="1">
    <source>
        <dbReference type="SAM" id="MobiDB-lite"/>
    </source>
</evidence>
<keyword evidence="5" id="KW-1185">Reference proteome</keyword>
<evidence type="ECO:0000259" key="2">
    <source>
        <dbReference type="Pfam" id="PF14761"/>
    </source>
</evidence>
<dbReference type="Pfam" id="PF14763">
    <property type="entry name" value="HPS3_C"/>
    <property type="match status" value="1"/>
</dbReference>
<dbReference type="OrthoDB" id="10255480at2759"/>
<reference evidence="4 5" key="1">
    <citation type="submission" date="2015-12" db="EMBL/GenBank/DDBJ databases">
        <title>Dictyostelia acquired genes for synthesis and detection of signals that induce cell-type specialization by lateral gene transfer from prokaryotes.</title>
        <authorList>
            <person name="Gloeckner G."/>
            <person name="Schaap P."/>
        </authorList>
    </citation>
    <scope>NUCLEOTIDE SEQUENCE [LARGE SCALE GENOMIC DNA]</scope>
    <source>
        <strain evidence="4 5">TK</strain>
    </source>
</reference>
<feature type="compositionally biased region" description="Low complexity" evidence="1">
    <location>
        <begin position="118"/>
        <end position="138"/>
    </location>
</feature>
<gene>
    <name evidence="4" type="ORF">DLAC_05051</name>
</gene>
<dbReference type="Proteomes" id="UP000076078">
    <property type="component" value="Unassembled WGS sequence"/>
</dbReference>
<protein>
    <submittedName>
        <fullName evidence="4">Uncharacterized protein</fullName>
    </submittedName>
</protein>
<feature type="compositionally biased region" description="Low complexity" evidence="1">
    <location>
        <begin position="419"/>
        <end position="457"/>
    </location>
</feature>
<evidence type="ECO:0000313" key="4">
    <source>
        <dbReference type="EMBL" id="KYQ93666.1"/>
    </source>
</evidence>
<feature type="domain" description="BLOC-2 complex member HPS3 C-terminal" evidence="3">
    <location>
        <begin position="653"/>
        <end position="907"/>
    </location>
</feature>
<dbReference type="FunCoup" id="A0A151ZI71">
    <property type="interactions" value="91"/>
</dbReference>
<dbReference type="STRING" id="361077.A0A151ZI71"/>
<feature type="compositionally biased region" description="Low complexity" evidence="1">
    <location>
        <begin position="983"/>
        <end position="1001"/>
    </location>
</feature>
<dbReference type="OMA" id="WTLRSCE"/>
<feature type="region of interest" description="Disordered" evidence="1">
    <location>
        <begin position="237"/>
        <end position="267"/>
    </location>
</feature>
<feature type="compositionally biased region" description="Gly residues" evidence="1">
    <location>
        <begin position="494"/>
        <end position="507"/>
    </location>
</feature>
<feature type="compositionally biased region" description="Polar residues" evidence="1">
    <location>
        <begin position="247"/>
        <end position="267"/>
    </location>
</feature>